<dbReference type="OrthoDB" id="5242705at2759"/>
<dbReference type="Proteomes" id="UP000054337">
    <property type="component" value="Unassembled WGS sequence"/>
</dbReference>
<sequence>MNTQVDWQDPDFRVANHEPLRNISSTFVAYYPPCDHNGKPRADWAGQRNDAANWQGFSGTLTLCLQTLKSAYNSTMQTEIIDTQIDLDWQIKPGVSNGSQYRYCVTGKDNEEYCVGDADITEWEFLMAKSLTGAAAIYPNETEHGFTGQFAPNIATDVLGDSPAHCNGSVEGGFEKRMNNIAISMSNALRTGSNAVPLKGVEWNKEQFFDVTFYWMALPLAIYLTITLFLFSTIVTSSKADTPLWKSSSLVLLEAMNPSNRMQSLDEVESEARGTRIKLQHTGENWHLQNMQVPSVARGDVI</sequence>
<dbReference type="PANTHER" id="PTHR35394">
    <property type="entry name" value="DUF3176 DOMAIN-CONTAINING PROTEIN"/>
    <property type="match status" value="1"/>
</dbReference>
<dbReference type="EMBL" id="KI968824">
    <property type="protein sequence ID" value="EUN22040.1"/>
    <property type="molecule type" value="Genomic_DNA"/>
</dbReference>
<organism evidence="2 3">
    <name type="scientific">Bipolaris victoriae (strain FI3)</name>
    <name type="common">Victoria blight of oats agent</name>
    <name type="synonym">Cochliobolus victoriae</name>
    <dbReference type="NCBI Taxonomy" id="930091"/>
    <lineage>
        <taxon>Eukaryota</taxon>
        <taxon>Fungi</taxon>
        <taxon>Dikarya</taxon>
        <taxon>Ascomycota</taxon>
        <taxon>Pezizomycotina</taxon>
        <taxon>Dothideomycetes</taxon>
        <taxon>Pleosporomycetidae</taxon>
        <taxon>Pleosporales</taxon>
        <taxon>Pleosporineae</taxon>
        <taxon>Pleosporaceae</taxon>
        <taxon>Bipolaris</taxon>
    </lineage>
</organism>
<evidence type="ECO:0000256" key="1">
    <source>
        <dbReference type="SAM" id="Phobius"/>
    </source>
</evidence>
<keyword evidence="1" id="KW-0812">Transmembrane</keyword>
<reference evidence="2 3" key="1">
    <citation type="journal article" date="2013" name="PLoS Genet.">
        <title>Comparative genome structure, secondary metabolite, and effector coding capacity across Cochliobolus pathogens.</title>
        <authorList>
            <person name="Condon B.J."/>
            <person name="Leng Y."/>
            <person name="Wu D."/>
            <person name="Bushley K.E."/>
            <person name="Ohm R.A."/>
            <person name="Otillar R."/>
            <person name="Martin J."/>
            <person name="Schackwitz W."/>
            <person name="Grimwood J."/>
            <person name="MohdZainudin N."/>
            <person name="Xue C."/>
            <person name="Wang R."/>
            <person name="Manning V.A."/>
            <person name="Dhillon B."/>
            <person name="Tu Z.J."/>
            <person name="Steffenson B.J."/>
            <person name="Salamov A."/>
            <person name="Sun H."/>
            <person name="Lowry S."/>
            <person name="LaButti K."/>
            <person name="Han J."/>
            <person name="Copeland A."/>
            <person name="Lindquist E."/>
            <person name="Barry K."/>
            <person name="Schmutz J."/>
            <person name="Baker S.E."/>
            <person name="Ciuffetti L.M."/>
            <person name="Grigoriev I.V."/>
            <person name="Zhong S."/>
            <person name="Turgeon B.G."/>
        </authorList>
    </citation>
    <scope>NUCLEOTIDE SEQUENCE [LARGE SCALE GENOMIC DNA]</scope>
    <source>
        <strain evidence="2 3">FI3</strain>
    </source>
</reference>
<proteinExistence type="predicted"/>
<dbReference type="GeneID" id="26250179"/>
<keyword evidence="1" id="KW-0472">Membrane</keyword>
<dbReference type="HOGENOM" id="CLU_060157_0_0_1"/>
<keyword evidence="1" id="KW-1133">Transmembrane helix</keyword>
<keyword evidence="3" id="KW-1185">Reference proteome</keyword>
<gene>
    <name evidence="2" type="ORF">COCVIDRAFT_112442</name>
</gene>
<feature type="transmembrane region" description="Helical" evidence="1">
    <location>
        <begin position="213"/>
        <end position="236"/>
    </location>
</feature>
<accession>W7E804</accession>
<dbReference type="AlphaFoldDB" id="W7E804"/>
<name>W7E804_BIPV3</name>
<evidence type="ECO:0000313" key="2">
    <source>
        <dbReference type="EMBL" id="EUN22040.1"/>
    </source>
</evidence>
<protein>
    <submittedName>
        <fullName evidence="2">Uncharacterized protein</fullName>
    </submittedName>
</protein>
<dbReference type="RefSeq" id="XP_014551615.1">
    <property type="nucleotide sequence ID" value="XM_014696129.1"/>
</dbReference>
<dbReference type="PANTHER" id="PTHR35394:SF5">
    <property type="entry name" value="DUF3176 DOMAIN-CONTAINING PROTEIN"/>
    <property type="match status" value="1"/>
</dbReference>
<evidence type="ECO:0000313" key="3">
    <source>
        <dbReference type="Proteomes" id="UP000054337"/>
    </source>
</evidence>